<comment type="caution">
    <text evidence="2">The sequence shown here is derived from an EMBL/GenBank/DDBJ whole genome shotgun (WGS) entry which is preliminary data.</text>
</comment>
<dbReference type="GO" id="GO:0042626">
    <property type="term" value="F:ATPase-coupled transmembrane transporter activity"/>
    <property type="evidence" value="ECO:0007669"/>
    <property type="project" value="TreeGrafter"/>
</dbReference>
<dbReference type="GO" id="GO:0005524">
    <property type="term" value="F:ATP binding"/>
    <property type="evidence" value="ECO:0007669"/>
    <property type="project" value="InterPro"/>
</dbReference>
<dbReference type="InterPro" id="IPR039421">
    <property type="entry name" value="Type_1_exporter"/>
</dbReference>
<protein>
    <recommendedName>
        <fullName evidence="1">ABC transporter domain-containing protein</fullName>
    </recommendedName>
</protein>
<accession>A0A816HJ29</accession>
<dbReference type="Pfam" id="PF00005">
    <property type="entry name" value="ABC_tran"/>
    <property type="match status" value="1"/>
</dbReference>
<feature type="non-terminal residue" evidence="2">
    <location>
        <position position="126"/>
    </location>
</feature>
<dbReference type="SUPFAM" id="SSF52540">
    <property type="entry name" value="P-loop containing nucleoside triphosphate hydrolases"/>
    <property type="match status" value="1"/>
</dbReference>
<gene>
    <name evidence="2" type="ORF">XAT740_LOCUS62662</name>
</gene>
<evidence type="ECO:0000313" key="2">
    <source>
        <dbReference type="EMBL" id="CAF1688019.1"/>
    </source>
</evidence>
<dbReference type="Gene3D" id="3.40.50.300">
    <property type="entry name" value="P-loop containing nucleotide triphosphate hydrolases"/>
    <property type="match status" value="1"/>
</dbReference>
<dbReference type="EMBL" id="CAJNOR010017984">
    <property type="protein sequence ID" value="CAF1688019.1"/>
    <property type="molecule type" value="Genomic_DNA"/>
</dbReference>
<organism evidence="2 3">
    <name type="scientific">Adineta ricciae</name>
    <name type="common">Rotifer</name>
    <dbReference type="NCBI Taxonomy" id="249248"/>
    <lineage>
        <taxon>Eukaryota</taxon>
        <taxon>Metazoa</taxon>
        <taxon>Spiralia</taxon>
        <taxon>Gnathifera</taxon>
        <taxon>Rotifera</taxon>
        <taxon>Eurotatoria</taxon>
        <taxon>Bdelloidea</taxon>
        <taxon>Adinetida</taxon>
        <taxon>Adinetidae</taxon>
        <taxon>Adineta</taxon>
    </lineage>
</organism>
<dbReference type="PANTHER" id="PTHR24221:SF503">
    <property type="entry name" value="MITOCHONDRIAL POTASSIUM CHANNEL ATP-BINDING SUBUNIT"/>
    <property type="match status" value="1"/>
</dbReference>
<sequence>ILNNLSVRFPAGKTTAIVGETGCGKSTIIHLIQRFYDPNGGQVLLDKNDIRHLNLSWLRSNMAVVSQEPILFNDTVAENIRFGHATATIEEIKEAARIANIHDFISNDLPDGYNTSIQGSRLSGGQ</sequence>
<keyword evidence="3" id="KW-1185">Reference proteome</keyword>
<feature type="non-terminal residue" evidence="2">
    <location>
        <position position="1"/>
    </location>
</feature>
<dbReference type="GO" id="GO:0016020">
    <property type="term" value="C:membrane"/>
    <property type="evidence" value="ECO:0007669"/>
    <property type="project" value="TreeGrafter"/>
</dbReference>
<reference evidence="2" key="1">
    <citation type="submission" date="2021-02" db="EMBL/GenBank/DDBJ databases">
        <authorList>
            <person name="Nowell W R."/>
        </authorList>
    </citation>
    <scope>NUCLEOTIDE SEQUENCE</scope>
</reference>
<evidence type="ECO:0000313" key="3">
    <source>
        <dbReference type="Proteomes" id="UP000663828"/>
    </source>
</evidence>
<evidence type="ECO:0000259" key="1">
    <source>
        <dbReference type="Pfam" id="PF00005"/>
    </source>
</evidence>
<dbReference type="InterPro" id="IPR003439">
    <property type="entry name" value="ABC_transporter-like_ATP-bd"/>
</dbReference>
<dbReference type="PANTHER" id="PTHR24221">
    <property type="entry name" value="ATP-BINDING CASSETTE SUB-FAMILY B"/>
    <property type="match status" value="1"/>
</dbReference>
<dbReference type="Proteomes" id="UP000663828">
    <property type="component" value="Unassembled WGS sequence"/>
</dbReference>
<proteinExistence type="predicted"/>
<dbReference type="InterPro" id="IPR027417">
    <property type="entry name" value="P-loop_NTPase"/>
</dbReference>
<dbReference type="GO" id="GO:0016887">
    <property type="term" value="F:ATP hydrolysis activity"/>
    <property type="evidence" value="ECO:0007669"/>
    <property type="project" value="InterPro"/>
</dbReference>
<dbReference type="AlphaFoldDB" id="A0A816HJ29"/>
<feature type="domain" description="ABC transporter" evidence="1">
    <location>
        <begin position="2"/>
        <end position="126"/>
    </location>
</feature>
<name>A0A816HJ29_ADIRI</name>